<accession>A0A9D9NHY7</accession>
<keyword evidence="8" id="KW-0289">Folate biosynthesis</keyword>
<proteinExistence type="predicted"/>
<dbReference type="InterPro" id="IPR006390">
    <property type="entry name" value="DHP_synth_dom"/>
</dbReference>
<evidence type="ECO:0000256" key="4">
    <source>
        <dbReference type="ARBA" id="ARBA00012458"/>
    </source>
</evidence>
<evidence type="ECO:0000256" key="3">
    <source>
        <dbReference type="ARBA" id="ARBA00004763"/>
    </source>
</evidence>
<dbReference type="GO" id="GO:0046654">
    <property type="term" value="P:tetrahydrofolate biosynthetic process"/>
    <property type="evidence" value="ECO:0007669"/>
    <property type="project" value="TreeGrafter"/>
</dbReference>
<comment type="pathway">
    <text evidence="3">Cofactor biosynthesis; tetrahydrofolate biosynthesis; 7,8-dihydrofolate from 2-amino-4-hydroxy-6-hydroxymethyl-7,8-dihydropteridine diphosphate and 4-aminobenzoate: step 1/2.</text>
</comment>
<dbReference type="NCBIfam" id="TIGR01496">
    <property type="entry name" value="DHPS"/>
    <property type="match status" value="1"/>
</dbReference>
<dbReference type="InterPro" id="IPR011005">
    <property type="entry name" value="Dihydropteroate_synth-like_sf"/>
</dbReference>
<organism evidence="10 11">
    <name type="scientific">Candidatus Cryptobacteroides faecigallinarum</name>
    <dbReference type="NCBI Taxonomy" id="2840763"/>
    <lineage>
        <taxon>Bacteria</taxon>
        <taxon>Pseudomonadati</taxon>
        <taxon>Bacteroidota</taxon>
        <taxon>Bacteroidia</taxon>
        <taxon>Bacteroidales</taxon>
        <taxon>Candidatus Cryptobacteroides</taxon>
    </lineage>
</organism>
<dbReference type="PROSITE" id="PS50972">
    <property type="entry name" value="PTERIN_BINDING"/>
    <property type="match status" value="1"/>
</dbReference>
<dbReference type="EC" id="2.5.1.15" evidence="4"/>
<evidence type="ECO:0000256" key="1">
    <source>
        <dbReference type="ARBA" id="ARBA00000012"/>
    </source>
</evidence>
<protein>
    <recommendedName>
        <fullName evidence="4">dihydropteroate synthase</fullName>
        <ecNumber evidence="4">2.5.1.15</ecNumber>
    </recommendedName>
</protein>
<gene>
    <name evidence="10" type="primary">folP</name>
    <name evidence="10" type="ORF">IAB91_01845</name>
</gene>
<name>A0A9D9NHY7_9BACT</name>
<keyword evidence="7" id="KW-0460">Magnesium</keyword>
<dbReference type="InterPro" id="IPR045031">
    <property type="entry name" value="DHP_synth-like"/>
</dbReference>
<dbReference type="Proteomes" id="UP000823757">
    <property type="component" value="Unassembled WGS sequence"/>
</dbReference>
<comment type="catalytic activity">
    <reaction evidence="1">
        <text>(7,8-dihydropterin-6-yl)methyl diphosphate + 4-aminobenzoate = 7,8-dihydropteroate + diphosphate</text>
        <dbReference type="Rhea" id="RHEA:19949"/>
        <dbReference type="ChEBI" id="CHEBI:17836"/>
        <dbReference type="ChEBI" id="CHEBI:17839"/>
        <dbReference type="ChEBI" id="CHEBI:33019"/>
        <dbReference type="ChEBI" id="CHEBI:72950"/>
        <dbReference type="EC" id="2.5.1.15"/>
    </reaction>
</comment>
<reference evidence="10" key="1">
    <citation type="submission" date="2020-10" db="EMBL/GenBank/DDBJ databases">
        <authorList>
            <person name="Gilroy R."/>
        </authorList>
    </citation>
    <scope>NUCLEOTIDE SEQUENCE</scope>
    <source>
        <strain evidence="10">B1-13419</strain>
    </source>
</reference>
<comment type="caution">
    <text evidence="10">The sequence shown here is derived from an EMBL/GenBank/DDBJ whole genome shotgun (WGS) entry which is preliminary data.</text>
</comment>
<dbReference type="SUPFAM" id="SSF51717">
    <property type="entry name" value="Dihydropteroate synthetase-like"/>
    <property type="match status" value="1"/>
</dbReference>
<dbReference type="GO" id="GO:0005829">
    <property type="term" value="C:cytosol"/>
    <property type="evidence" value="ECO:0007669"/>
    <property type="project" value="TreeGrafter"/>
</dbReference>
<sequence length="289" mass="32021">MGKANENSGYRKIDIMGIVNITDDSFYPASRCLGNEGKADIGKVLDRIGEMQEHGASIIDIGACSTRPGSASVSEDEEWKRLHPVLEAVREKYPDTTISIDTFRSGIIRKAADIIRLENLIVNDISAGEADPEMLCTAAEFGLVYIAMHMRGTPATMQEMCDYNDVTESVLDYFKKFAERADAAGIREWILDPGFGFAKTIGQNYRLLADLERFSGPELPVCKKGKKPRILVGVSRKSMIYKMFGITPEESLAQTQVLHLAALERGASILRVHDVAEAARTVQIYRLLQ</sequence>
<evidence type="ECO:0000256" key="8">
    <source>
        <dbReference type="ARBA" id="ARBA00022909"/>
    </source>
</evidence>
<dbReference type="EMBL" id="JADIMD010000024">
    <property type="protein sequence ID" value="MBO8474020.1"/>
    <property type="molecule type" value="Genomic_DNA"/>
</dbReference>
<evidence type="ECO:0000259" key="9">
    <source>
        <dbReference type="PROSITE" id="PS50972"/>
    </source>
</evidence>
<dbReference type="GO" id="GO:0004156">
    <property type="term" value="F:dihydropteroate synthase activity"/>
    <property type="evidence" value="ECO:0007669"/>
    <property type="project" value="UniProtKB-EC"/>
</dbReference>
<dbReference type="InterPro" id="IPR000489">
    <property type="entry name" value="Pterin-binding_dom"/>
</dbReference>
<evidence type="ECO:0000256" key="6">
    <source>
        <dbReference type="ARBA" id="ARBA00022723"/>
    </source>
</evidence>
<reference evidence="10" key="2">
    <citation type="journal article" date="2021" name="PeerJ">
        <title>Extensive microbial diversity within the chicken gut microbiome revealed by metagenomics and culture.</title>
        <authorList>
            <person name="Gilroy R."/>
            <person name="Ravi A."/>
            <person name="Getino M."/>
            <person name="Pursley I."/>
            <person name="Horton D.L."/>
            <person name="Alikhan N.F."/>
            <person name="Baker D."/>
            <person name="Gharbi K."/>
            <person name="Hall N."/>
            <person name="Watson M."/>
            <person name="Adriaenssens E.M."/>
            <person name="Foster-Nyarko E."/>
            <person name="Jarju S."/>
            <person name="Secka A."/>
            <person name="Antonio M."/>
            <person name="Oren A."/>
            <person name="Chaudhuri R.R."/>
            <person name="La Ragione R."/>
            <person name="Hildebrand F."/>
            <person name="Pallen M.J."/>
        </authorList>
    </citation>
    <scope>NUCLEOTIDE SEQUENCE</scope>
    <source>
        <strain evidence="10">B1-13419</strain>
    </source>
</reference>
<dbReference type="GO" id="GO:0046872">
    <property type="term" value="F:metal ion binding"/>
    <property type="evidence" value="ECO:0007669"/>
    <property type="project" value="UniProtKB-KW"/>
</dbReference>
<dbReference type="Pfam" id="PF00809">
    <property type="entry name" value="Pterin_bind"/>
    <property type="match status" value="1"/>
</dbReference>
<evidence type="ECO:0000313" key="11">
    <source>
        <dbReference type="Proteomes" id="UP000823757"/>
    </source>
</evidence>
<feature type="domain" description="Pterin-binding" evidence="9">
    <location>
        <begin position="13"/>
        <end position="283"/>
    </location>
</feature>
<dbReference type="CDD" id="cd00739">
    <property type="entry name" value="DHPS"/>
    <property type="match status" value="1"/>
</dbReference>
<dbReference type="GO" id="GO:0046656">
    <property type="term" value="P:folic acid biosynthetic process"/>
    <property type="evidence" value="ECO:0007669"/>
    <property type="project" value="UniProtKB-KW"/>
</dbReference>
<dbReference type="PANTHER" id="PTHR20941">
    <property type="entry name" value="FOLATE SYNTHESIS PROTEINS"/>
    <property type="match status" value="1"/>
</dbReference>
<dbReference type="PANTHER" id="PTHR20941:SF1">
    <property type="entry name" value="FOLIC ACID SYNTHESIS PROTEIN FOL1"/>
    <property type="match status" value="1"/>
</dbReference>
<evidence type="ECO:0000256" key="5">
    <source>
        <dbReference type="ARBA" id="ARBA00022679"/>
    </source>
</evidence>
<evidence type="ECO:0000256" key="7">
    <source>
        <dbReference type="ARBA" id="ARBA00022842"/>
    </source>
</evidence>
<dbReference type="PROSITE" id="PS00793">
    <property type="entry name" value="DHPS_2"/>
    <property type="match status" value="1"/>
</dbReference>
<evidence type="ECO:0000256" key="2">
    <source>
        <dbReference type="ARBA" id="ARBA00001946"/>
    </source>
</evidence>
<comment type="cofactor">
    <cofactor evidence="2">
        <name>Mg(2+)</name>
        <dbReference type="ChEBI" id="CHEBI:18420"/>
    </cofactor>
</comment>
<keyword evidence="5 10" id="KW-0808">Transferase</keyword>
<evidence type="ECO:0000313" key="10">
    <source>
        <dbReference type="EMBL" id="MBO8474020.1"/>
    </source>
</evidence>
<keyword evidence="6" id="KW-0479">Metal-binding</keyword>
<dbReference type="AlphaFoldDB" id="A0A9D9NHY7"/>
<dbReference type="Gene3D" id="3.20.20.20">
    <property type="entry name" value="Dihydropteroate synthase-like"/>
    <property type="match status" value="1"/>
</dbReference>